<feature type="compositionally biased region" description="Basic and acidic residues" evidence="1">
    <location>
        <begin position="124"/>
        <end position="147"/>
    </location>
</feature>
<dbReference type="AlphaFoldDB" id="A0A2G5T2S9"/>
<organism evidence="2 3">
    <name type="scientific">Caenorhabditis nigoni</name>
    <dbReference type="NCBI Taxonomy" id="1611254"/>
    <lineage>
        <taxon>Eukaryota</taxon>
        <taxon>Metazoa</taxon>
        <taxon>Ecdysozoa</taxon>
        <taxon>Nematoda</taxon>
        <taxon>Chromadorea</taxon>
        <taxon>Rhabditida</taxon>
        <taxon>Rhabditina</taxon>
        <taxon>Rhabditomorpha</taxon>
        <taxon>Rhabditoidea</taxon>
        <taxon>Rhabditidae</taxon>
        <taxon>Peloderinae</taxon>
        <taxon>Caenorhabditis</taxon>
    </lineage>
</organism>
<accession>A0A2G5T2S9</accession>
<protein>
    <submittedName>
        <fullName evidence="2">Uncharacterized protein</fullName>
    </submittedName>
</protein>
<gene>
    <name evidence="2" type="primary">Cnig_chr_X.g26243</name>
    <name evidence="2" type="ORF">B9Z55_026243</name>
</gene>
<feature type="compositionally biased region" description="Polar residues" evidence="1">
    <location>
        <begin position="9"/>
        <end position="21"/>
    </location>
</feature>
<evidence type="ECO:0000313" key="2">
    <source>
        <dbReference type="EMBL" id="PIC21396.1"/>
    </source>
</evidence>
<proteinExistence type="predicted"/>
<reference evidence="3" key="1">
    <citation type="submission" date="2017-10" db="EMBL/GenBank/DDBJ databases">
        <title>Rapid genome shrinkage in a self-fertile nematode reveals novel sperm competition proteins.</title>
        <authorList>
            <person name="Yin D."/>
            <person name="Schwarz E.M."/>
            <person name="Thomas C.G."/>
            <person name="Felde R.L."/>
            <person name="Korf I.F."/>
            <person name="Cutter A.D."/>
            <person name="Schartner C.M."/>
            <person name="Ralston E.J."/>
            <person name="Meyer B.J."/>
            <person name="Haag E.S."/>
        </authorList>
    </citation>
    <scope>NUCLEOTIDE SEQUENCE [LARGE SCALE GENOMIC DNA]</scope>
    <source>
        <strain evidence="3">JU1422</strain>
    </source>
</reference>
<dbReference type="OrthoDB" id="5887280at2759"/>
<dbReference type="EMBL" id="PDUG01000006">
    <property type="protein sequence ID" value="PIC21396.1"/>
    <property type="molecule type" value="Genomic_DNA"/>
</dbReference>
<name>A0A2G5T2S9_9PELO</name>
<keyword evidence="3" id="KW-1185">Reference proteome</keyword>
<sequence length="525" mass="62068">MAIVDFFQPNRNNSASDPPLIENQNQEDQQEVMERGAMEPENAMGVVRNHDNRHEQLEAIHEEHEAIDRIFRHVFMDDDDVEDIMRRGEAPVRQAIVANDDADGRMRRPPRRRHPEDDDEDREDSPPRRRLQDRMRQEARQQREAARAMRQAFEDDDRIRRQQRPIPPRLRVPDRREMPIQRAIHRVQYAVEAQQEQQQTTECTFCKNHILNTDFADHVTPCATEHGIVGALKNLPLYTFWSSSWFVDQEFYKMRQMLEIEYLEACRDPSKISDMHCIKCTSSQAHNAGGCMWNMQKAAFFHHTDRILNLFMAHYEHSLELKKDRGAEEMHEKHIADFNAIEEYLSGNPDDLDSEHARETKRHETLEQQNLERNKFIKEEMDKNRSAFARMKEKVTRDALRKCSEMVAYLGQNKDRADIGQVLAYRKCLRDEGYEAASRLEIAEQGEADNWFGGWREERNEEVRIAGPLPEDHPWNDEINNEREELWRRQVMLDMWNDLDEDDDQIIEGGDNLIMAEPLNQNQDV</sequence>
<comment type="caution">
    <text evidence="2">The sequence shown here is derived from an EMBL/GenBank/DDBJ whole genome shotgun (WGS) entry which is preliminary data.</text>
</comment>
<evidence type="ECO:0000256" key="1">
    <source>
        <dbReference type="SAM" id="MobiDB-lite"/>
    </source>
</evidence>
<feature type="region of interest" description="Disordered" evidence="1">
    <location>
        <begin position="1"/>
        <end position="21"/>
    </location>
</feature>
<feature type="region of interest" description="Disordered" evidence="1">
    <location>
        <begin position="86"/>
        <end position="165"/>
    </location>
</feature>
<dbReference type="Proteomes" id="UP000230233">
    <property type="component" value="Chromosome X"/>
</dbReference>
<evidence type="ECO:0000313" key="3">
    <source>
        <dbReference type="Proteomes" id="UP000230233"/>
    </source>
</evidence>